<keyword evidence="1" id="KW-0175">Coiled coil</keyword>
<feature type="coiled-coil region" evidence="1">
    <location>
        <begin position="13"/>
        <end position="47"/>
    </location>
</feature>
<dbReference type="EMBL" id="DRSK01000138">
    <property type="protein sequence ID" value="HHE07746.1"/>
    <property type="molecule type" value="Genomic_DNA"/>
</dbReference>
<evidence type="ECO:0000313" key="2">
    <source>
        <dbReference type="EMBL" id="HHE07746.1"/>
    </source>
</evidence>
<proteinExistence type="predicted"/>
<comment type="caution">
    <text evidence="2">The sequence shown here is derived from an EMBL/GenBank/DDBJ whole genome shotgun (WGS) entry which is preliminary data.</text>
</comment>
<name>A0A7C5DBW3_9CHLB</name>
<protein>
    <submittedName>
        <fullName evidence="2">Uncharacterized protein</fullName>
    </submittedName>
</protein>
<sequence>MDTTDEHNGPDFLASLEENVARLVEQLAECRKENEVLKAEVSSLQNILRSFKLPGTEGPSAEAQATASDGLSYAGMLQIKQKLVLVLQKIERELRDEKAGF</sequence>
<dbReference type="AlphaFoldDB" id="A0A7C5DBW3"/>
<reference evidence="2" key="1">
    <citation type="journal article" date="2020" name="mSystems">
        <title>Genome- and Community-Level Interaction Insights into Carbon Utilization and Element Cycling Functions of Hydrothermarchaeota in Hydrothermal Sediment.</title>
        <authorList>
            <person name="Zhou Z."/>
            <person name="Liu Y."/>
            <person name="Xu W."/>
            <person name="Pan J."/>
            <person name="Luo Z.H."/>
            <person name="Li M."/>
        </authorList>
    </citation>
    <scope>NUCLEOTIDE SEQUENCE [LARGE SCALE GENOMIC DNA]</scope>
    <source>
        <strain evidence="2">HyVt-628</strain>
    </source>
</reference>
<dbReference type="Proteomes" id="UP000886059">
    <property type="component" value="Unassembled WGS sequence"/>
</dbReference>
<organism evidence="2">
    <name type="scientific">Chlorobaculum parvum</name>
    <dbReference type="NCBI Taxonomy" id="274539"/>
    <lineage>
        <taxon>Bacteria</taxon>
        <taxon>Pseudomonadati</taxon>
        <taxon>Chlorobiota</taxon>
        <taxon>Chlorobiia</taxon>
        <taxon>Chlorobiales</taxon>
        <taxon>Chlorobiaceae</taxon>
        <taxon>Chlorobaculum</taxon>
    </lineage>
</organism>
<gene>
    <name evidence="2" type="ORF">ENL01_02365</name>
</gene>
<accession>A0A7C5DBW3</accession>
<evidence type="ECO:0000256" key="1">
    <source>
        <dbReference type="SAM" id="Coils"/>
    </source>
</evidence>